<dbReference type="Pfam" id="PF00319">
    <property type="entry name" value="SRF-TF"/>
    <property type="match status" value="1"/>
</dbReference>
<evidence type="ECO:0000313" key="8">
    <source>
        <dbReference type="EMBL" id="KAJ4829782.1"/>
    </source>
</evidence>
<dbReference type="Gene3D" id="3.40.1810.10">
    <property type="entry name" value="Transcription factor, MADS-box"/>
    <property type="match status" value="1"/>
</dbReference>
<protein>
    <recommendedName>
        <fullName evidence="7">MADS-box domain-containing protein</fullName>
    </recommendedName>
</protein>
<keyword evidence="3" id="KW-0238">DNA-binding</keyword>
<comment type="caution">
    <text evidence="8">The sequence shown here is derived from an EMBL/GenBank/DDBJ whole genome shotgun (WGS) entry which is preliminary data.</text>
</comment>
<dbReference type="EMBL" id="JAKUCV010005796">
    <property type="protein sequence ID" value="KAJ4829782.1"/>
    <property type="molecule type" value="Genomic_DNA"/>
</dbReference>
<feature type="region of interest" description="Disordered" evidence="6">
    <location>
        <begin position="59"/>
        <end position="110"/>
    </location>
</feature>
<reference evidence="8" key="2">
    <citation type="journal article" date="2023" name="Plants (Basel)">
        <title>Annotation of the Turnera subulata (Passifloraceae) Draft Genome Reveals the S-Locus Evolved after the Divergence of Turneroideae from Passifloroideae in a Stepwise Manner.</title>
        <authorList>
            <person name="Henning P.M."/>
            <person name="Roalson E.H."/>
            <person name="Mir W."/>
            <person name="McCubbin A.G."/>
            <person name="Shore J.S."/>
        </authorList>
    </citation>
    <scope>NUCLEOTIDE SEQUENCE</scope>
    <source>
        <strain evidence="8">F60SS</strain>
    </source>
</reference>
<keyword evidence="2" id="KW-0805">Transcription regulation</keyword>
<feature type="compositionally biased region" description="Polar residues" evidence="6">
    <location>
        <begin position="167"/>
        <end position="178"/>
    </location>
</feature>
<comment type="subcellular location">
    <subcellularLocation>
        <location evidence="1">Nucleus</location>
    </subcellularLocation>
</comment>
<evidence type="ECO:0000256" key="3">
    <source>
        <dbReference type="ARBA" id="ARBA00023125"/>
    </source>
</evidence>
<evidence type="ECO:0000313" key="9">
    <source>
        <dbReference type="Proteomes" id="UP001141552"/>
    </source>
</evidence>
<dbReference type="OrthoDB" id="848225at2759"/>
<dbReference type="SUPFAM" id="SSF55455">
    <property type="entry name" value="SRF-like"/>
    <property type="match status" value="1"/>
</dbReference>
<evidence type="ECO:0000256" key="1">
    <source>
        <dbReference type="ARBA" id="ARBA00004123"/>
    </source>
</evidence>
<reference evidence="8" key="1">
    <citation type="submission" date="2022-02" db="EMBL/GenBank/DDBJ databases">
        <authorList>
            <person name="Henning P.M."/>
            <person name="McCubbin A.G."/>
            <person name="Shore J.S."/>
        </authorList>
    </citation>
    <scope>NUCLEOTIDE SEQUENCE</scope>
    <source>
        <strain evidence="8">F60SS</strain>
        <tissue evidence="8">Leaves</tissue>
    </source>
</reference>
<proteinExistence type="predicted"/>
<evidence type="ECO:0000256" key="5">
    <source>
        <dbReference type="ARBA" id="ARBA00023242"/>
    </source>
</evidence>
<name>A0A9Q0FEB7_9ROSI</name>
<dbReference type="InterPro" id="IPR002100">
    <property type="entry name" value="TF_MADSbox"/>
</dbReference>
<keyword evidence="4" id="KW-0804">Transcription</keyword>
<keyword evidence="9" id="KW-1185">Reference proteome</keyword>
<dbReference type="Proteomes" id="UP001141552">
    <property type="component" value="Unassembled WGS sequence"/>
</dbReference>
<evidence type="ECO:0000259" key="7">
    <source>
        <dbReference type="PROSITE" id="PS50066"/>
    </source>
</evidence>
<evidence type="ECO:0000256" key="6">
    <source>
        <dbReference type="SAM" id="MobiDB-lite"/>
    </source>
</evidence>
<gene>
    <name evidence="8" type="ORF">Tsubulata_040854</name>
</gene>
<dbReference type="AlphaFoldDB" id="A0A9Q0FEB7"/>
<dbReference type="GO" id="GO:0005634">
    <property type="term" value="C:nucleus"/>
    <property type="evidence" value="ECO:0007669"/>
    <property type="project" value="UniProtKB-SubCell"/>
</dbReference>
<feature type="region of interest" description="Disordered" evidence="6">
    <location>
        <begin position="157"/>
        <end position="200"/>
    </location>
</feature>
<sequence length="200" mass="22352">MDSKWTPRLATIKRKASELSTLCGVEVALVYYDDHDNLHTWPEDHHALKQTLTRYNTLTQQRKQRNQKKPRQNKKQRHNTLDDDVKAAVKSSSTITAPTPDDENLLAESSSKNASRFGKTTLNLIDFVGVDRSQQSGSSSYEKPTLKFIDFLGVDRSSQADTRDSSSTHGTTITSDQDSGVMLPEKDAGDIVSRVPTSRN</sequence>
<feature type="domain" description="MADS-box" evidence="7">
    <location>
        <begin position="1"/>
        <end position="45"/>
    </location>
</feature>
<accession>A0A9Q0FEB7</accession>
<evidence type="ECO:0000256" key="2">
    <source>
        <dbReference type="ARBA" id="ARBA00023015"/>
    </source>
</evidence>
<feature type="compositionally biased region" description="Basic residues" evidence="6">
    <location>
        <begin position="62"/>
        <end position="78"/>
    </location>
</feature>
<dbReference type="GO" id="GO:0046983">
    <property type="term" value="F:protein dimerization activity"/>
    <property type="evidence" value="ECO:0007669"/>
    <property type="project" value="InterPro"/>
</dbReference>
<organism evidence="8 9">
    <name type="scientific">Turnera subulata</name>
    <dbReference type="NCBI Taxonomy" id="218843"/>
    <lineage>
        <taxon>Eukaryota</taxon>
        <taxon>Viridiplantae</taxon>
        <taxon>Streptophyta</taxon>
        <taxon>Embryophyta</taxon>
        <taxon>Tracheophyta</taxon>
        <taxon>Spermatophyta</taxon>
        <taxon>Magnoliopsida</taxon>
        <taxon>eudicotyledons</taxon>
        <taxon>Gunneridae</taxon>
        <taxon>Pentapetalae</taxon>
        <taxon>rosids</taxon>
        <taxon>fabids</taxon>
        <taxon>Malpighiales</taxon>
        <taxon>Passifloraceae</taxon>
        <taxon>Turnera</taxon>
    </lineage>
</organism>
<evidence type="ECO:0000256" key="4">
    <source>
        <dbReference type="ARBA" id="ARBA00023163"/>
    </source>
</evidence>
<keyword evidence="5" id="KW-0539">Nucleus</keyword>
<dbReference type="InterPro" id="IPR036879">
    <property type="entry name" value="TF_MADSbox_sf"/>
</dbReference>
<dbReference type="GO" id="GO:0003677">
    <property type="term" value="F:DNA binding"/>
    <property type="evidence" value="ECO:0007669"/>
    <property type="project" value="UniProtKB-KW"/>
</dbReference>
<dbReference type="PROSITE" id="PS50066">
    <property type="entry name" value="MADS_BOX_2"/>
    <property type="match status" value="1"/>
</dbReference>